<dbReference type="NCBIfam" id="TIGR02453">
    <property type="entry name" value="TIGR02453 family protein"/>
    <property type="match status" value="1"/>
</dbReference>
<sequence>MAKSPNFPGFPLGLSHFLEELSRNNNKRWFDTNKDRYERDLRIPALGFIAAMAKPLAAISPHFRAEAKKVGGSLMRIHRDVRFGNDKTPYKTNVGIHFRHESAKDVHAPGFYFHIDLNEVFLGAGVWHPESTPLAAIRTAIAEEPKRWKRVRDGKRFRTAWDLGGDTLKRPPRGYEADDPMIEDLKRKDHIAVTNLSHDDLFADDVVDRVSTAFRSAKPYVGFLCEALKVPF</sequence>
<name>A0A5C5WD98_9BACT</name>
<keyword evidence="2" id="KW-1185">Reference proteome</keyword>
<dbReference type="PANTHER" id="PTHR36452:SF1">
    <property type="entry name" value="DUF2461 DOMAIN-CONTAINING PROTEIN"/>
    <property type="match status" value="1"/>
</dbReference>
<dbReference type="OrthoDB" id="9794241at2"/>
<gene>
    <name evidence="1" type="ORF">Pla111_12580</name>
</gene>
<accession>A0A5C5WD98</accession>
<dbReference type="Proteomes" id="UP000318995">
    <property type="component" value="Unassembled WGS sequence"/>
</dbReference>
<comment type="caution">
    <text evidence="1">The sequence shown here is derived from an EMBL/GenBank/DDBJ whole genome shotgun (WGS) entry which is preliminary data.</text>
</comment>
<dbReference type="Pfam" id="PF09365">
    <property type="entry name" value="DUF2461"/>
    <property type="match status" value="1"/>
</dbReference>
<dbReference type="RefSeq" id="WP_146572396.1">
    <property type="nucleotide sequence ID" value="NZ_SJPH01000002.1"/>
</dbReference>
<dbReference type="EMBL" id="SJPH01000002">
    <property type="protein sequence ID" value="TWT47642.1"/>
    <property type="molecule type" value="Genomic_DNA"/>
</dbReference>
<dbReference type="PIRSF" id="PIRSF028451">
    <property type="entry name" value="UCP028451"/>
    <property type="match status" value="1"/>
</dbReference>
<dbReference type="InterPro" id="IPR012808">
    <property type="entry name" value="CHP02453"/>
</dbReference>
<evidence type="ECO:0000313" key="1">
    <source>
        <dbReference type="EMBL" id="TWT47642.1"/>
    </source>
</evidence>
<evidence type="ECO:0000313" key="2">
    <source>
        <dbReference type="Proteomes" id="UP000318995"/>
    </source>
</evidence>
<dbReference type="InterPro" id="IPR015996">
    <property type="entry name" value="UCP028451"/>
</dbReference>
<organism evidence="1 2">
    <name type="scientific">Botrimarina hoheduenensis</name>
    <dbReference type="NCBI Taxonomy" id="2528000"/>
    <lineage>
        <taxon>Bacteria</taxon>
        <taxon>Pseudomonadati</taxon>
        <taxon>Planctomycetota</taxon>
        <taxon>Planctomycetia</taxon>
        <taxon>Pirellulales</taxon>
        <taxon>Lacipirellulaceae</taxon>
        <taxon>Botrimarina</taxon>
    </lineage>
</organism>
<reference evidence="1 2" key="1">
    <citation type="submission" date="2019-02" db="EMBL/GenBank/DDBJ databases">
        <title>Deep-cultivation of Planctomycetes and their phenomic and genomic characterization uncovers novel biology.</title>
        <authorList>
            <person name="Wiegand S."/>
            <person name="Jogler M."/>
            <person name="Boedeker C."/>
            <person name="Pinto D."/>
            <person name="Vollmers J."/>
            <person name="Rivas-Marin E."/>
            <person name="Kohn T."/>
            <person name="Peeters S.H."/>
            <person name="Heuer A."/>
            <person name="Rast P."/>
            <person name="Oberbeckmann S."/>
            <person name="Bunk B."/>
            <person name="Jeske O."/>
            <person name="Meyerdierks A."/>
            <person name="Storesund J.E."/>
            <person name="Kallscheuer N."/>
            <person name="Luecker S."/>
            <person name="Lage O.M."/>
            <person name="Pohl T."/>
            <person name="Merkel B.J."/>
            <person name="Hornburger P."/>
            <person name="Mueller R.-W."/>
            <person name="Bruemmer F."/>
            <person name="Labrenz M."/>
            <person name="Spormann A.M."/>
            <person name="Op Den Camp H."/>
            <person name="Overmann J."/>
            <person name="Amann R."/>
            <person name="Jetten M.S.M."/>
            <person name="Mascher T."/>
            <person name="Medema M.H."/>
            <person name="Devos D.P."/>
            <person name="Kaster A.-K."/>
            <person name="Ovreas L."/>
            <person name="Rohde M."/>
            <person name="Galperin M.Y."/>
            <person name="Jogler C."/>
        </authorList>
    </citation>
    <scope>NUCLEOTIDE SEQUENCE [LARGE SCALE GENOMIC DNA]</scope>
    <source>
        <strain evidence="1 2">Pla111</strain>
    </source>
</reference>
<protein>
    <recommendedName>
        <fullName evidence="3">TIGR02453 family protein</fullName>
    </recommendedName>
</protein>
<evidence type="ECO:0008006" key="3">
    <source>
        <dbReference type="Google" id="ProtNLM"/>
    </source>
</evidence>
<proteinExistence type="predicted"/>
<dbReference type="AlphaFoldDB" id="A0A5C5WD98"/>
<dbReference type="PANTHER" id="PTHR36452">
    <property type="entry name" value="CHROMOSOME 12, WHOLE GENOME SHOTGUN SEQUENCE"/>
    <property type="match status" value="1"/>
</dbReference>